<name>A0A078AS93_STYLE</name>
<protein>
    <recommendedName>
        <fullName evidence="1">NADP-dependent oxidoreductase domain-containing protein</fullName>
    </recommendedName>
</protein>
<dbReference type="GO" id="GO:0005829">
    <property type="term" value="C:cytosol"/>
    <property type="evidence" value="ECO:0007669"/>
    <property type="project" value="TreeGrafter"/>
</dbReference>
<dbReference type="SUPFAM" id="SSF51430">
    <property type="entry name" value="NAD(P)-linked oxidoreductase"/>
    <property type="match status" value="1"/>
</dbReference>
<dbReference type="GO" id="GO:0016491">
    <property type="term" value="F:oxidoreductase activity"/>
    <property type="evidence" value="ECO:0007669"/>
    <property type="project" value="InterPro"/>
</dbReference>
<reference evidence="2 3" key="1">
    <citation type="submission" date="2014-06" db="EMBL/GenBank/DDBJ databases">
        <authorList>
            <person name="Swart Estienne"/>
        </authorList>
    </citation>
    <scope>NUCLEOTIDE SEQUENCE [LARGE SCALE GENOMIC DNA]</scope>
    <source>
        <strain evidence="2 3">130c</strain>
    </source>
</reference>
<dbReference type="EMBL" id="CCKQ01013195">
    <property type="protein sequence ID" value="CDW84836.1"/>
    <property type="molecule type" value="Genomic_DNA"/>
</dbReference>
<keyword evidence="3" id="KW-1185">Reference proteome</keyword>
<dbReference type="InterPro" id="IPR036812">
    <property type="entry name" value="NAD(P)_OxRdtase_dom_sf"/>
</dbReference>
<evidence type="ECO:0000313" key="3">
    <source>
        <dbReference type="Proteomes" id="UP000039865"/>
    </source>
</evidence>
<dbReference type="Proteomes" id="UP000039865">
    <property type="component" value="Unassembled WGS sequence"/>
</dbReference>
<organism evidence="2 3">
    <name type="scientific">Stylonychia lemnae</name>
    <name type="common">Ciliate</name>
    <dbReference type="NCBI Taxonomy" id="5949"/>
    <lineage>
        <taxon>Eukaryota</taxon>
        <taxon>Sar</taxon>
        <taxon>Alveolata</taxon>
        <taxon>Ciliophora</taxon>
        <taxon>Intramacronucleata</taxon>
        <taxon>Spirotrichea</taxon>
        <taxon>Stichotrichia</taxon>
        <taxon>Sporadotrichida</taxon>
        <taxon>Oxytrichidae</taxon>
        <taxon>Stylonychinae</taxon>
        <taxon>Stylonychia</taxon>
    </lineage>
</organism>
<dbReference type="InParanoid" id="A0A078AS93"/>
<proteinExistence type="predicted"/>
<dbReference type="Gene3D" id="3.20.20.100">
    <property type="entry name" value="NADP-dependent oxidoreductase domain"/>
    <property type="match status" value="1"/>
</dbReference>
<dbReference type="CDD" id="cd19099">
    <property type="entry name" value="AKR_unchar"/>
    <property type="match status" value="1"/>
</dbReference>
<evidence type="ECO:0000259" key="1">
    <source>
        <dbReference type="Pfam" id="PF00248"/>
    </source>
</evidence>
<dbReference type="PANTHER" id="PTHR42686">
    <property type="entry name" value="GH17980P-RELATED"/>
    <property type="match status" value="1"/>
</dbReference>
<dbReference type="AlphaFoldDB" id="A0A078AS93"/>
<dbReference type="Pfam" id="PF00248">
    <property type="entry name" value="Aldo_ket_red"/>
    <property type="match status" value="1"/>
</dbReference>
<evidence type="ECO:0000313" key="2">
    <source>
        <dbReference type="EMBL" id="CDW84836.1"/>
    </source>
</evidence>
<gene>
    <name evidence="2" type="primary">Contig1432.g1571</name>
    <name evidence="2" type="ORF">STYLEM_13905</name>
</gene>
<dbReference type="InterPro" id="IPR023210">
    <property type="entry name" value="NADP_OxRdtase_dom"/>
</dbReference>
<sequence>MKEGRFEAYDEFLDNYHDYEVYLQDECPNPQFNLTKENLIQRQMGHCTTEGTQRYFQRNQEQIHPDNFTSIQLGRNQLTLSKMMMGTAIGQPDKLSDVSQYFCNKLALISGGMNQIDTATFFRSQKAERIVGAVLNTLVQKYRFQRDEFFINSKQGVLIADLYENEPQELLIQDILTSGNVQKEDIIGDIYSIHPHVLQMQLENTLERLNIETLDVALLFNPHELAQPFLTKKQYQNQLLRAFDFYEKQIQQGRIRYYGLSGEDSLMFNVQRATNKAMKLGTTVDKIQQNIYDVVNLVEKSFGQKHHFKFLQAPMSVTQQAVLQLKIHKSQDNLDKTLLDACDDLGINLMGYGLLKYSQKNIILEKQIRVNDKLGRNFQLFKSLNKPSLVSFAIGMDTLAAVRSAYEIMSLPNTKDDIVEQYFNPNYKKMQEEFGEE</sequence>
<dbReference type="OrthoDB" id="48988at2759"/>
<accession>A0A078AS93</accession>
<dbReference type="InterPro" id="IPR020471">
    <property type="entry name" value="AKR"/>
</dbReference>
<feature type="domain" description="NADP-dependent oxidoreductase" evidence="1">
    <location>
        <begin position="84"/>
        <end position="292"/>
    </location>
</feature>
<dbReference type="PANTHER" id="PTHR42686:SF1">
    <property type="entry name" value="GH17980P-RELATED"/>
    <property type="match status" value="1"/>
</dbReference>